<keyword evidence="5" id="KW-0812">Transmembrane</keyword>
<dbReference type="PROSITE" id="PS50853">
    <property type="entry name" value="FN3"/>
    <property type="match status" value="3"/>
</dbReference>
<dbReference type="FunFam" id="2.60.40.10:FF:000032">
    <property type="entry name" value="palladin isoform X1"/>
    <property type="match status" value="1"/>
</dbReference>
<dbReference type="Pfam" id="PF13927">
    <property type="entry name" value="Ig_3"/>
    <property type="match status" value="2"/>
</dbReference>
<keyword evidence="9" id="KW-1185">Reference proteome</keyword>
<dbReference type="SMART" id="SM00409">
    <property type="entry name" value="IG"/>
    <property type="match status" value="3"/>
</dbReference>
<dbReference type="InterPro" id="IPR036179">
    <property type="entry name" value="Ig-like_dom_sf"/>
</dbReference>
<organism evidence="8 9">
    <name type="scientific">Homarus americanus</name>
    <name type="common">American lobster</name>
    <dbReference type="NCBI Taxonomy" id="6706"/>
    <lineage>
        <taxon>Eukaryota</taxon>
        <taxon>Metazoa</taxon>
        <taxon>Ecdysozoa</taxon>
        <taxon>Arthropoda</taxon>
        <taxon>Crustacea</taxon>
        <taxon>Multicrustacea</taxon>
        <taxon>Malacostraca</taxon>
        <taxon>Eumalacostraca</taxon>
        <taxon>Eucarida</taxon>
        <taxon>Decapoda</taxon>
        <taxon>Pleocyemata</taxon>
        <taxon>Astacidea</taxon>
        <taxon>Nephropoidea</taxon>
        <taxon>Nephropidae</taxon>
        <taxon>Homarus</taxon>
    </lineage>
</organism>
<feature type="region of interest" description="Disordered" evidence="4">
    <location>
        <begin position="958"/>
        <end position="1004"/>
    </location>
</feature>
<feature type="region of interest" description="Disordered" evidence="4">
    <location>
        <begin position="1028"/>
        <end position="1063"/>
    </location>
</feature>
<evidence type="ECO:0000313" key="9">
    <source>
        <dbReference type="Proteomes" id="UP000747542"/>
    </source>
</evidence>
<evidence type="ECO:0000256" key="2">
    <source>
        <dbReference type="ARBA" id="ARBA00023157"/>
    </source>
</evidence>
<dbReference type="CDD" id="cd00063">
    <property type="entry name" value="FN3"/>
    <property type="match status" value="5"/>
</dbReference>
<dbReference type="GO" id="GO:0098609">
    <property type="term" value="P:cell-cell adhesion"/>
    <property type="evidence" value="ECO:0007669"/>
    <property type="project" value="TreeGrafter"/>
</dbReference>
<evidence type="ECO:0000256" key="4">
    <source>
        <dbReference type="SAM" id="MobiDB-lite"/>
    </source>
</evidence>
<dbReference type="InterPro" id="IPR003961">
    <property type="entry name" value="FN3_dom"/>
</dbReference>
<evidence type="ECO:0000256" key="1">
    <source>
        <dbReference type="ARBA" id="ARBA00022737"/>
    </source>
</evidence>
<evidence type="ECO:0000256" key="3">
    <source>
        <dbReference type="ARBA" id="ARBA00023319"/>
    </source>
</evidence>
<proteinExistence type="predicted"/>
<feature type="domain" description="Ig-like" evidence="6">
    <location>
        <begin position="217"/>
        <end position="304"/>
    </location>
</feature>
<dbReference type="CDD" id="cd00096">
    <property type="entry name" value="Ig"/>
    <property type="match status" value="1"/>
</dbReference>
<keyword evidence="3" id="KW-0393">Immunoglobulin domain</keyword>
<name>A0A8J5K6W9_HOMAM</name>
<dbReference type="InterPro" id="IPR003599">
    <property type="entry name" value="Ig_sub"/>
</dbReference>
<dbReference type="PANTHER" id="PTHR44170:SF59">
    <property type="entry name" value="PROTOGENIN-LIKE"/>
    <property type="match status" value="1"/>
</dbReference>
<dbReference type="GO" id="GO:0030154">
    <property type="term" value="P:cell differentiation"/>
    <property type="evidence" value="ECO:0007669"/>
    <property type="project" value="UniProtKB-ARBA"/>
</dbReference>
<feature type="compositionally biased region" description="Basic residues" evidence="4">
    <location>
        <begin position="1032"/>
        <end position="1046"/>
    </location>
</feature>
<sequence>MKGLTKNFIVSSSNVTVVVGQALRLSCQIDSQPPASLTWAHDQQPLPQDDRYTTPFSGVLHITRVEKTDSGIYRCLATNSVAGKERRSSAITVTVLDRGEEDSYKPPTFLSPLFLSPKEPLRVIQGENAIIECLATSVPLPTISWQRKLNVSQIEGWEDIKNGTKGITVIGQGTLVLSNVQNTSAGRYTCTAKTVNPATESETIISQEIELDVLVPPEIIDPPKPLATLLAKTTRLNCSATGHPTPRVKWYKNGHLVNIQGRTIQATSNQLVFFNSISSDTGMYQCLAINDAGYASSWAPMVINSSEDQPDPPRNLHYADLTKTSVILTWDPVHRTSDKIKAYSIHYFESEGNGIERQAVSQDASHLLENLKPNTKYTAFVRAYNNFPSDQSESLVFKTDEDVPMRAPSVRLTPISPTVVRITWSKLPPEQARGTIIGYKIYWRKLEHHYYNVNEITELLPSTRYEVQVLAGTKKGYPTRNDLPWIPLKTGNRNQKNIPLSPVVTLKVINNTSKDDSKKLAIKVAWKLPPENTAEVEGFTLKYKRQDKQWQSSITLLPTQTSHTFSGLDGDGGPTEVVVNTAPPSPNTTLPLNTTWNIYLLEADPRSQTSIHLSWRLMEGQEGAAYYTLKYREITHSPNSAEAKFVCSEALETVVTGLKPFTTYEFSVRAHESAKVYGPFSPPVQAVTMGNLPMAPEEFAYVPTDASTIRLMWDTPEDKEGNILKYEILFSQDKTEPLSKWKVQEVDGKAATDTVGGLVSNTEYWFRIRGCTTLGCGATTEPISASIRAILPPNSSLPTQNLYIICGSVAFVFLLLIIVVAMCLVKFRNMSSQPRGVLTCNGNGHINGKRNTQGMSIGQPDGQSDIEGQEMEVYIPMLTQIPPDFKSPPLDTKGGYPDSRVNGLNNPWCNGYIRSRDQLQPGLRAEAQGGSEEENERLVIGASSSNGSMNRNVVPQAHQNHHQELGEPVGGRDECGHDPAGTPPLSPVHQHNHSGASHEGLTNLTSLTTLSVTDSEGGMEQDRTMVGDAGHHRVNNPHQHNHHHHSTGATRASSPRPPLTTVQ</sequence>
<dbReference type="SUPFAM" id="SSF49265">
    <property type="entry name" value="Fibronectin type III"/>
    <property type="match status" value="3"/>
</dbReference>
<dbReference type="Gene3D" id="2.60.40.10">
    <property type="entry name" value="Immunoglobulins"/>
    <property type="match status" value="8"/>
</dbReference>
<dbReference type="PANTHER" id="PTHR44170">
    <property type="entry name" value="PROTEIN SIDEKICK"/>
    <property type="match status" value="1"/>
</dbReference>
<dbReference type="Proteomes" id="UP000747542">
    <property type="component" value="Unassembled WGS sequence"/>
</dbReference>
<dbReference type="Pfam" id="PF00041">
    <property type="entry name" value="fn3"/>
    <property type="match status" value="4"/>
</dbReference>
<keyword evidence="5" id="KW-1133">Transmembrane helix</keyword>
<evidence type="ECO:0000313" key="8">
    <source>
        <dbReference type="EMBL" id="KAG7168836.1"/>
    </source>
</evidence>
<keyword evidence="5" id="KW-0472">Membrane</keyword>
<evidence type="ECO:0000256" key="5">
    <source>
        <dbReference type="SAM" id="Phobius"/>
    </source>
</evidence>
<dbReference type="InterPro" id="IPR003598">
    <property type="entry name" value="Ig_sub2"/>
</dbReference>
<dbReference type="InterPro" id="IPR013783">
    <property type="entry name" value="Ig-like_fold"/>
</dbReference>
<protein>
    <submittedName>
        <fullName evidence="8">Protogenin B-like</fullName>
    </submittedName>
</protein>
<dbReference type="GO" id="GO:0009653">
    <property type="term" value="P:anatomical structure morphogenesis"/>
    <property type="evidence" value="ECO:0007669"/>
    <property type="project" value="UniProtKB-ARBA"/>
</dbReference>
<feature type="domain" description="Ig-like" evidence="6">
    <location>
        <begin position="106"/>
        <end position="206"/>
    </location>
</feature>
<evidence type="ECO:0000259" key="6">
    <source>
        <dbReference type="PROSITE" id="PS50835"/>
    </source>
</evidence>
<feature type="domain" description="Fibronectin type-III" evidence="7">
    <location>
        <begin position="597"/>
        <end position="691"/>
    </location>
</feature>
<dbReference type="InterPro" id="IPR013098">
    <property type="entry name" value="Ig_I-set"/>
</dbReference>
<accession>A0A8J5K6W9</accession>
<dbReference type="InterPro" id="IPR036116">
    <property type="entry name" value="FN3_sf"/>
</dbReference>
<dbReference type="PROSITE" id="PS50835">
    <property type="entry name" value="IG_LIKE"/>
    <property type="match status" value="3"/>
</dbReference>
<dbReference type="SMART" id="SM00060">
    <property type="entry name" value="FN3"/>
    <property type="match status" value="4"/>
</dbReference>
<dbReference type="EMBL" id="JAHLQT010018693">
    <property type="protein sequence ID" value="KAG7168836.1"/>
    <property type="molecule type" value="Genomic_DNA"/>
</dbReference>
<dbReference type="InterPro" id="IPR007110">
    <property type="entry name" value="Ig-like_dom"/>
</dbReference>
<feature type="domain" description="Fibronectin type-III" evidence="7">
    <location>
        <begin position="312"/>
        <end position="402"/>
    </location>
</feature>
<reference evidence="8" key="1">
    <citation type="journal article" date="2021" name="Sci. Adv.">
        <title>The American lobster genome reveals insights on longevity, neural, and immune adaptations.</title>
        <authorList>
            <person name="Polinski J.M."/>
            <person name="Zimin A.V."/>
            <person name="Clark K.F."/>
            <person name="Kohn A.B."/>
            <person name="Sadowski N."/>
            <person name="Timp W."/>
            <person name="Ptitsyn A."/>
            <person name="Khanna P."/>
            <person name="Romanova D.Y."/>
            <person name="Williams P."/>
            <person name="Greenwood S.J."/>
            <person name="Moroz L.L."/>
            <person name="Walt D.R."/>
            <person name="Bodnar A.G."/>
        </authorList>
    </citation>
    <scope>NUCLEOTIDE SEQUENCE</scope>
    <source>
        <strain evidence="8">GMGI-L3</strain>
    </source>
</reference>
<dbReference type="AlphaFoldDB" id="A0A8J5K6W9"/>
<feature type="domain" description="Ig-like" evidence="6">
    <location>
        <begin position="6"/>
        <end position="94"/>
    </location>
</feature>
<evidence type="ECO:0000259" key="7">
    <source>
        <dbReference type="PROSITE" id="PS50853"/>
    </source>
</evidence>
<gene>
    <name evidence="8" type="primary">prtgb-L</name>
    <name evidence="8" type="ORF">Hamer_G021568</name>
</gene>
<dbReference type="SUPFAM" id="SSF48726">
    <property type="entry name" value="Immunoglobulin"/>
    <property type="match status" value="3"/>
</dbReference>
<keyword evidence="2" id="KW-1015">Disulfide bond</keyword>
<comment type="caution">
    <text evidence="8">The sequence shown here is derived from an EMBL/GenBank/DDBJ whole genome shotgun (WGS) entry which is preliminary data.</text>
</comment>
<keyword evidence="1" id="KW-0677">Repeat</keyword>
<dbReference type="Pfam" id="PF07679">
    <property type="entry name" value="I-set"/>
    <property type="match status" value="1"/>
</dbReference>
<feature type="compositionally biased region" description="Basic and acidic residues" evidence="4">
    <location>
        <begin position="961"/>
        <end position="977"/>
    </location>
</feature>
<dbReference type="SMART" id="SM00408">
    <property type="entry name" value="IGc2"/>
    <property type="match status" value="3"/>
</dbReference>
<feature type="transmembrane region" description="Helical" evidence="5">
    <location>
        <begin position="802"/>
        <end position="825"/>
    </location>
</feature>
<feature type="domain" description="Fibronectin type-III" evidence="7">
    <location>
        <begin position="695"/>
        <end position="793"/>
    </location>
</feature>